<accession>A0A7C5YS85</accession>
<comment type="caution">
    <text evidence="1">The sequence shown here is derived from an EMBL/GenBank/DDBJ whole genome shotgun (WGS) entry which is preliminary data.</text>
</comment>
<sequence>MLKPNISSLKNVISKEIKTLASVFNGGNSGDNKAKDFRKETEMLLLSSNRKRKNYVECYFIAISGSICYEFREDGTIKIL</sequence>
<organism evidence="1">
    <name type="scientific">Ignisphaera aggregans</name>
    <dbReference type="NCBI Taxonomy" id="334771"/>
    <lineage>
        <taxon>Archaea</taxon>
        <taxon>Thermoproteota</taxon>
        <taxon>Thermoprotei</taxon>
        <taxon>Desulfurococcales</taxon>
        <taxon>Desulfurococcaceae</taxon>
        <taxon>Ignisphaera</taxon>
    </lineage>
</organism>
<dbReference type="AlphaFoldDB" id="A0A7C5YS85"/>
<dbReference type="EMBL" id="DRUB01000051">
    <property type="protein sequence ID" value="HHR95770.1"/>
    <property type="molecule type" value="Genomic_DNA"/>
</dbReference>
<reference evidence="1" key="1">
    <citation type="journal article" date="2020" name="mSystems">
        <title>Genome- and Community-Level Interaction Insights into Carbon Utilization and Element Cycling Functions of Hydrothermarchaeota in Hydrothermal Sediment.</title>
        <authorList>
            <person name="Zhou Z."/>
            <person name="Liu Y."/>
            <person name="Xu W."/>
            <person name="Pan J."/>
            <person name="Luo Z.H."/>
            <person name="Li M."/>
        </authorList>
    </citation>
    <scope>NUCLEOTIDE SEQUENCE [LARGE SCALE GENOMIC DNA]</scope>
    <source>
        <strain evidence="1">SpSt-1</strain>
    </source>
</reference>
<proteinExistence type="predicted"/>
<protein>
    <submittedName>
        <fullName evidence="1">Uncharacterized protein</fullName>
    </submittedName>
</protein>
<gene>
    <name evidence="1" type="ORF">ENL47_02860</name>
</gene>
<evidence type="ECO:0000313" key="1">
    <source>
        <dbReference type="EMBL" id="HHR95770.1"/>
    </source>
</evidence>
<name>A0A7C5YS85_9CREN</name>